<reference evidence="2 3" key="1">
    <citation type="submission" date="2023-02" db="EMBL/GenBank/DDBJ databases">
        <title>LHISI_Scaffold_Assembly.</title>
        <authorList>
            <person name="Stuart O.P."/>
            <person name="Cleave R."/>
            <person name="Magrath M.J.L."/>
            <person name="Mikheyev A.S."/>
        </authorList>
    </citation>
    <scope>NUCLEOTIDE SEQUENCE [LARGE SCALE GENOMIC DNA]</scope>
    <source>
        <strain evidence="2">Daus_M_001</strain>
        <tissue evidence="2">Leg muscle</tissue>
    </source>
</reference>
<name>A0ABQ9I6V2_9NEOP</name>
<dbReference type="PANTHER" id="PTHR10773">
    <property type="entry name" value="DNA-DIRECTED RNA POLYMERASES I, II, AND III SUBUNIT RPABC2"/>
    <property type="match status" value="1"/>
</dbReference>
<organism evidence="2 3">
    <name type="scientific">Dryococelus australis</name>
    <dbReference type="NCBI Taxonomy" id="614101"/>
    <lineage>
        <taxon>Eukaryota</taxon>
        <taxon>Metazoa</taxon>
        <taxon>Ecdysozoa</taxon>
        <taxon>Arthropoda</taxon>
        <taxon>Hexapoda</taxon>
        <taxon>Insecta</taxon>
        <taxon>Pterygota</taxon>
        <taxon>Neoptera</taxon>
        <taxon>Polyneoptera</taxon>
        <taxon>Phasmatodea</taxon>
        <taxon>Verophasmatodea</taxon>
        <taxon>Anareolatae</taxon>
        <taxon>Phasmatidae</taxon>
        <taxon>Eurycanthinae</taxon>
        <taxon>Dryococelus</taxon>
    </lineage>
</organism>
<keyword evidence="3" id="KW-1185">Reference proteome</keyword>
<feature type="domain" description="DUF7869" evidence="1">
    <location>
        <begin position="99"/>
        <end position="157"/>
    </location>
</feature>
<evidence type="ECO:0000313" key="2">
    <source>
        <dbReference type="EMBL" id="KAJ8892207.1"/>
    </source>
</evidence>
<dbReference type="Pfam" id="PF25273">
    <property type="entry name" value="DUF7869"/>
    <property type="match status" value="1"/>
</dbReference>
<sequence length="161" mass="18869">MPVMRKRYIWKNHIKNKQIQGKWKGLMWKWHSKTAKLEYVTDLQSVVQTPCGKLSVFYYKMRLNIYNFTIFDNAPMDGYCYLWNDASGNKGAIEIASCFLYFNSDNCCAQKKNQFSATTYLFDTQTSQKVESITHKYFVVGHTQNDGDSIHSCIEKQNKEL</sequence>
<dbReference type="PANTHER" id="PTHR10773:SF19">
    <property type="match status" value="1"/>
</dbReference>
<accession>A0ABQ9I6V2</accession>
<gene>
    <name evidence="2" type="ORF">PR048_004787</name>
</gene>
<comment type="caution">
    <text evidence="2">The sequence shown here is derived from an EMBL/GenBank/DDBJ whole genome shotgun (WGS) entry which is preliminary data.</text>
</comment>
<dbReference type="EMBL" id="JARBHB010000002">
    <property type="protein sequence ID" value="KAJ8892207.1"/>
    <property type="molecule type" value="Genomic_DNA"/>
</dbReference>
<dbReference type="InterPro" id="IPR057191">
    <property type="entry name" value="DUF7869"/>
</dbReference>
<dbReference type="Proteomes" id="UP001159363">
    <property type="component" value="Chromosome 2"/>
</dbReference>
<protein>
    <recommendedName>
        <fullName evidence="1">DUF7869 domain-containing protein</fullName>
    </recommendedName>
</protein>
<proteinExistence type="predicted"/>
<evidence type="ECO:0000313" key="3">
    <source>
        <dbReference type="Proteomes" id="UP001159363"/>
    </source>
</evidence>
<evidence type="ECO:0000259" key="1">
    <source>
        <dbReference type="Pfam" id="PF25273"/>
    </source>
</evidence>